<accession>A0AA39XWH7</accession>
<dbReference type="AlphaFoldDB" id="A0AA39XWH7"/>
<dbReference type="EMBL" id="JAULSV010000006">
    <property type="protein sequence ID" value="KAK0641553.1"/>
    <property type="molecule type" value="Genomic_DNA"/>
</dbReference>
<gene>
    <name evidence="1" type="ORF">B0T16DRAFT_216668</name>
</gene>
<organism evidence="1 2">
    <name type="scientific">Cercophora newfieldiana</name>
    <dbReference type="NCBI Taxonomy" id="92897"/>
    <lineage>
        <taxon>Eukaryota</taxon>
        <taxon>Fungi</taxon>
        <taxon>Dikarya</taxon>
        <taxon>Ascomycota</taxon>
        <taxon>Pezizomycotina</taxon>
        <taxon>Sordariomycetes</taxon>
        <taxon>Sordariomycetidae</taxon>
        <taxon>Sordariales</taxon>
        <taxon>Lasiosphaeriaceae</taxon>
        <taxon>Cercophora</taxon>
    </lineage>
</organism>
<keyword evidence="2" id="KW-1185">Reference proteome</keyword>
<reference evidence="1" key="1">
    <citation type="submission" date="2023-06" db="EMBL/GenBank/DDBJ databases">
        <title>Genome-scale phylogeny and comparative genomics of the fungal order Sordariales.</title>
        <authorList>
            <consortium name="Lawrence Berkeley National Laboratory"/>
            <person name="Hensen N."/>
            <person name="Bonometti L."/>
            <person name="Westerberg I."/>
            <person name="Brannstrom I.O."/>
            <person name="Guillou S."/>
            <person name="Cros-Aarteil S."/>
            <person name="Calhoun S."/>
            <person name="Haridas S."/>
            <person name="Kuo A."/>
            <person name="Mondo S."/>
            <person name="Pangilinan J."/>
            <person name="Riley R."/>
            <person name="Labutti K."/>
            <person name="Andreopoulos B."/>
            <person name="Lipzen A."/>
            <person name="Chen C."/>
            <person name="Yanf M."/>
            <person name="Daum C."/>
            <person name="Ng V."/>
            <person name="Clum A."/>
            <person name="Steindorff A."/>
            <person name="Ohm R."/>
            <person name="Martin F."/>
            <person name="Silar P."/>
            <person name="Natvig D."/>
            <person name="Lalanne C."/>
            <person name="Gautier V."/>
            <person name="Ament-Velasquez S.L."/>
            <person name="Kruys A."/>
            <person name="Hutchinson M.I."/>
            <person name="Powell A.J."/>
            <person name="Barry K."/>
            <person name="Miller A.N."/>
            <person name="Grigoriev I.V."/>
            <person name="Debuchy R."/>
            <person name="Gladieux P."/>
            <person name="Thoren M.H."/>
            <person name="Johannesson H."/>
        </authorList>
    </citation>
    <scope>NUCLEOTIDE SEQUENCE</scope>
    <source>
        <strain evidence="1">SMH2532-1</strain>
    </source>
</reference>
<comment type="caution">
    <text evidence="1">The sequence shown here is derived from an EMBL/GenBank/DDBJ whole genome shotgun (WGS) entry which is preliminary data.</text>
</comment>
<proteinExistence type="predicted"/>
<evidence type="ECO:0000313" key="2">
    <source>
        <dbReference type="Proteomes" id="UP001174936"/>
    </source>
</evidence>
<evidence type="ECO:0000313" key="1">
    <source>
        <dbReference type="EMBL" id="KAK0641553.1"/>
    </source>
</evidence>
<name>A0AA39XWH7_9PEZI</name>
<dbReference type="Proteomes" id="UP001174936">
    <property type="component" value="Unassembled WGS sequence"/>
</dbReference>
<protein>
    <submittedName>
        <fullName evidence="1">Uncharacterized protein</fullName>
    </submittedName>
</protein>
<sequence>MELPLLAWRSFLVRTSGVFGSSLSFLYLVQGRRVFSGIERKMVVVGGTVFFYNGGVGQGNDSLRNSNRTPDVAGWETESGAEATDGFGLLEMTVGPSTYVLLCTCQKWKDFASCSTVEENGRIVAASFKKKKAPFPCGESCICRAGPAP</sequence>